<proteinExistence type="predicted"/>
<dbReference type="AlphaFoldDB" id="A0A7U9DWX4"/>
<dbReference type="GeneID" id="91382473"/>
<reference evidence="2" key="1">
    <citation type="journal article" date="2013" name="Genome Biol. Evol.">
        <title>The genome sequence of Streptomyces lividans 66 reveals a novel tRNA-dependent peptide biosynthetic system within a metal-related genomic island.</title>
        <authorList>
            <person name="Cruz-Morales P."/>
            <person name="Vijgenboom E."/>
            <person name="Iruegas-Bocardo F."/>
            <person name="Girard G."/>
            <person name="Yanez-Guerra L.A."/>
            <person name="Ramos-Aboites H.E."/>
            <person name="Pernodet J.L."/>
            <person name="Anne J."/>
            <person name="van Wezel G.P."/>
            <person name="Barona-Gomez F."/>
        </authorList>
    </citation>
    <scope>NUCLEOTIDE SEQUENCE [LARGE SCALE GENOMIC DNA]</scope>
    <source>
        <strain evidence="2">1326</strain>
    </source>
</reference>
<name>A0A7U9DWX4_STRLI</name>
<gene>
    <name evidence="1" type="ORF">SLI_6986</name>
</gene>
<dbReference type="RefSeq" id="WP_003972352.1">
    <property type="nucleotide sequence ID" value="NZ_CM001889.1"/>
</dbReference>
<dbReference type="Proteomes" id="UP000014062">
    <property type="component" value="Chromosome"/>
</dbReference>
<accession>A0A7U9DWX4</accession>
<evidence type="ECO:0000313" key="2">
    <source>
        <dbReference type="Proteomes" id="UP000014062"/>
    </source>
</evidence>
<protein>
    <submittedName>
        <fullName evidence="1">Uncharacterized protein</fullName>
    </submittedName>
</protein>
<organism evidence="1 2">
    <name type="scientific">Streptomyces lividans 1326</name>
    <dbReference type="NCBI Taxonomy" id="1200984"/>
    <lineage>
        <taxon>Bacteria</taxon>
        <taxon>Bacillati</taxon>
        <taxon>Actinomycetota</taxon>
        <taxon>Actinomycetes</taxon>
        <taxon>Kitasatosporales</taxon>
        <taxon>Streptomycetaceae</taxon>
        <taxon>Streptomyces</taxon>
    </lineage>
</organism>
<dbReference type="EMBL" id="CM001889">
    <property type="protein sequence ID" value="EOY51691.1"/>
    <property type="molecule type" value="Genomic_DNA"/>
</dbReference>
<evidence type="ECO:0000313" key="1">
    <source>
        <dbReference type="EMBL" id="EOY51691.1"/>
    </source>
</evidence>
<sequence>MASAQSGQQRFVRRRLQVDEDGQLIPVRDAAQLSALSNEELARPAFFPADEVPSAVQWDIARATHTIELYSPILDRRPVQTWSAQLAKRVVDGVQVTVRTRDPQEQTTEPAAERVQGLVDELRAVGCLV</sequence>